<dbReference type="NCBIfam" id="TIGR04438">
    <property type="entry name" value="small_Trp_rich"/>
    <property type="match status" value="1"/>
</dbReference>
<keyword evidence="2" id="KW-0812">Transmembrane</keyword>
<evidence type="ECO:0000313" key="4">
    <source>
        <dbReference type="Proteomes" id="UP000198552"/>
    </source>
</evidence>
<dbReference type="InterPro" id="IPR031044">
    <property type="entry name" value="Small_Trp_rich"/>
</dbReference>
<accession>A0A1G9TF73</accession>
<name>A0A1G9TF73_9BURK</name>
<keyword evidence="2" id="KW-1133">Transmembrane helix</keyword>
<dbReference type="OrthoDB" id="8689816at2"/>
<keyword evidence="2" id="KW-0472">Membrane</keyword>
<gene>
    <name evidence="3" type="ORF">SAMN05428957_10689</name>
</gene>
<evidence type="ECO:0000256" key="1">
    <source>
        <dbReference type="SAM" id="MobiDB-lite"/>
    </source>
</evidence>
<feature type="compositionally biased region" description="Basic and acidic residues" evidence="1">
    <location>
        <begin position="59"/>
        <end position="69"/>
    </location>
</feature>
<feature type="transmembrane region" description="Helical" evidence="2">
    <location>
        <begin position="28"/>
        <end position="49"/>
    </location>
</feature>
<reference evidence="4" key="1">
    <citation type="submission" date="2016-10" db="EMBL/GenBank/DDBJ databases">
        <authorList>
            <person name="Varghese N."/>
            <person name="Submissions S."/>
        </authorList>
    </citation>
    <scope>NUCLEOTIDE SEQUENCE [LARGE SCALE GENOMIC DNA]</scope>
    <source>
        <strain evidence="4">EPL6</strain>
    </source>
</reference>
<evidence type="ECO:0000313" key="3">
    <source>
        <dbReference type="EMBL" id="SDM46263.1"/>
    </source>
</evidence>
<dbReference type="RefSeq" id="WP_091570107.1">
    <property type="nucleotide sequence ID" value="NZ_FNHP01000006.1"/>
</dbReference>
<proteinExistence type="predicted"/>
<feature type="region of interest" description="Disordered" evidence="1">
    <location>
        <begin position="59"/>
        <end position="80"/>
    </location>
</feature>
<protein>
    <submittedName>
        <fullName evidence="3">Small Trp-rich protein</fullName>
    </submittedName>
</protein>
<evidence type="ECO:0000256" key="2">
    <source>
        <dbReference type="SAM" id="Phobius"/>
    </source>
</evidence>
<organism evidence="3 4">
    <name type="scientific">Oryzisolibacter propanilivorax</name>
    <dbReference type="NCBI Taxonomy" id="1527607"/>
    <lineage>
        <taxon>Bacteria</taxon>
        <taxon>Pseudomonadati</taxon>
        <taxon>Pseudomonadota</taxon>
        <taxon>Betaproteobacteria</taxon>
        <taxon>Burkholderiales</taxon>
        <taxon>Comamonadaceae</taxon>
        <taxon>Oryzisolibacter</taxon>
    </lineage>
</organism>
<keyword evidence="4" id="KW-1185">Reference proteome</keyword>
<sequence>MYSLLLGLLLITLKYLGVAPVAGWSWWWVLAPFAVTAAWWGWADASGLSKRRAMEKMERRRQERIDRHKQAMGVRPRRPR</sequence>
<dbReference type="Proteomes" id="UP000198552">
    <property type="component" value="Unassembled WGS sequence"/>
</dbReference>
<dbReference type="AlphaFoldDB" id="A0A1G9TF73"/>
<dbReference type="EMBL" id="FNHP01000006">
    <property type="protein sequence ID" value="SDM46263.1"/>
    <property type="molecule type" value="Genomic_DNA"/>
</dbReference>